<name>A0ACC1QQG6_9HYPO</name>
<keyword evidence="2" id="KW-1185">Reference proteome</keyword>
<reference evidence="1" key="1">
    <citation type="submission" date="2022-07" db="EMBL/GenBank/DDBJ databases">
        <title>Genome Sequence of Lecanicillium saksenae.</title>
        <authorList>
            <person name="Buettner E."/>
        </authorList>
    </citation>
    <scope>NUCLEOTIDE SEQUENCE</scope>
    <source>
        <strain evidence="1">VT-O1</strain>
    </source>
</reference>
<protein>
    <submittedName>
        <fullName evidence="1">Uncharacterized protein</fullName>
    </submittedName>
</protein>
<comment type="caution">
    <text evidence="1">The sequence shown here is derived from an EMBL/GenBank/DDBJ whole genome shotgun (WGS) entry which is preliminary data.</text>
</comment>
<gene>
    <name evidence="1" type="ORF">NLG97_g6193</name>
</gene>
<dbReference type="Proteomes" id="UP001148737">
    <property type="component" value="Unassembled WGS sequence"/>
</dbReference>
<proteinExistence type="predicted"/>
<organism evidence="1 2">
    <name type="scientific">Lecanicillium saksenae</name>
    <dbReference type="NCBI Taxonomy" id="468837"/>
    <lineage>
        <taxon>Eukaryota</taxon>
        <taxon>Fungi</taxon>
        <taxon>Dikarya</taxon>
        <taxon>Ascomycota</taxon>
        <taxon>Pezizomycotina</taxon>
        <taxon>Sordariomycetes</taxon>
        <taxon>Hypocreomycetidae</taxon>
        <taxon>Hypocreales</taxon>
        <taxon>Cordycipitaceae</taxon>
        <taxon>Lecanicillium</taxon>
    </lineage>
</organism>
<dbReference type="EMBL" id="JANAKD010000787">
    <property type="protein sequence ID" value="KAJ3488489.1"/>
    <property type="molecule type" value="Genomic_DNA"/>
</dbReference>
<sequence length="281" mass="30805">MGEAPVPLPILDVTTHLWYRIVESAVEMSLPKRRSIGEGGITLGYSCTGEYSFPLIKLSPSAGEGLQGFLTGGNLLVYHIFARLARDVRTRIILDEPIAIQPFHEYAQLVRCRPIVIPDSQGESQDIDISDDEQETRDAADPLPPPDLPENICWLNYSPWSPSGSWREMLLSVGPGRGRKGLEGRPCRTVVVATLTPGQKERELATPATAAATSQSQKRKRLLGDDSPRSQEEFTLRPGDEGYVDLTGVLDEFTQPRTCPGCHGCSQCTNSEPSQCRIAST</sequence>
<evidence type="ECO:0000313" key="2">
    <source>
        <dbReference type="Proteomes" id="UP001148737"/>
    </source>
</evidence>
<evidence type="ECO:0000313" key="1">
    <source>
        <dbReference type="EMBL" id="KAJ3488489.1"/>
    </source>
</evidence>
<accession>A0ACC1QQG6</accession>